<sequence>MSDWRLAVDTYCGNSTWHNGAAACVLGSFISQGINETCQTDKKTGKYCNDIINSFTLFETIDKMPNNELCSDCCVGRLKMMDSFYEDALRQAVKRCSLSNQPTTAKDSKAGDTCDSLAIKYRVSSAAIFIGNCDILDCNDMVEGVKICLPLQCKTYKLEEDDTCMSVADATGLDQGDIRPLNPWVYELCGNLESAAETLGRVICITPPGGKFDHDVNTTSSDPAYSEYTDKAISPPSGATLANKTIKDCGRWYTVQKGDNCARILVQHHISLALFTQANPSVSQDDCDTDLIPGRTNYIGPTKEAFAAKPKPIPHHWRFGCFAREADTTNSTVLTLDGISHVKPMSIIAYQSYCFQQGWTV</sequence>
<keyword evidence="2" id="KW-1185">Reference proteome</keyword>
<accession>A0ACD3Z8E6</accession>
<evidence type="ECO:0000313" key="2">
    <source>
        <dbReference type="Proteomes" id="UP000830768"/>
    </source>
</evidence>
<protein>
    <submittedName>
        <fullName evidence="1">Uncharacterized protein</fullName>
    </submittedName>
</protein>
<dbReference type="Proteomes" id="UP000830768">
    <property type="component" value="Chromosome 6"/>
</dbReference>
<evidence type="ECO:0000313" key="1">
    <source>
        <dbReference type="EMBL" id="UPK97333.1"/>
    </source>
</evidence>
<reference evidence="1" key="1">
    <citation type="submission" date="2021-11" db="EMBL/GenBank/DDBJ databases">
        <title>Fusarium solani-melongenae Genome sequencing and assembly.</title>
        <authorList>
            <person name="Xie S."/>
            <person name="Huang L."/>
            <person name="Zhang X."/>
        </authorList>
    </citation>
    <scope>NUCLEOTIDE SEQUENCE</scope>
    <source>
        <strain evidence="1">CRI 24-3</strain>
    </source>
</reference>
<dbReference type="EMBL" id="CP090035">
    <property type="protein sequence ID" value="UPK97333.1"/>
    <property type="molecule type" value="Genomic_DNA"/>
</dbReference>
<gene>
    <name evidence="1" type="ORF">LCI18_008268</name>
</gene>
<name>A0ACD3Z8E6_FUSSC</name>
<organism evidence="1 2">
    <name type="scientific">Fusarium solani subsp. cucurbitae</name>
    <name type="common">Neocosmosporum cucurbitae</name>
    <dbReference type="NCBI Taxonomy" id="2747967"/>
    <lineage>
        <taxon>Eukaryota</taxon>
        <taxon>Fungi</taxon>
        <taxon>Dikarya</taxon>
        <taxon>Ascomycota</taxon>
        <taxon>Pezizomycotina</taxon>
        <taxon>Sordariomycetes</taxon>
        <taxon>Hypocreomycetidae</taxon>
        <taxon>Hypocreales</taxon>
        <taxon>Nectriaceae</taxon>
        <taxon>Fusarium</taxon>
        <taxon>Fusarium solani species complex</taxon>
    </lineage>
</organism>
<proteinExistence type="predicted"/>